<evidence type="ECO:0000313" key="3">
    <source>
        <dbReference type="EMBL" id="GFY40159.1"/>
    </source>
</evidence>
<dbReference type="PANTHER" id="PTHR10918">
    <property type="entry name" value="HOMER"/>
    <property type="match status" value="1"/>
</dbReference>
<evidence type="ECO:0000256" key="2">
    <source>
        <dbReference type="SAM" id="MobiDB-lite"/>
    </source>
</evidence>
<sequence>MTRPGPQYGAAFFLSSSKTSFLLPYAINGLLITPIRLQIFFPCIIRLDLSQRNHKVCGNETALISNISLSLCISILRIKFRFKKTYVVFTLFFQFIEKFQEVKEATRQAAQQKAQQQTNGSASTPVTSASASPCSSRSVPTPPVPSQTPTSESGGAEDCVPIAANQIDHVVSSLPSNVNDIANTLKSSLVAHQRSQSLSGLQASKATDSPKHQTKDKTSVASLPQSTVEAQLRYENDRLKLALAQSSANAKKWEVELQTLKSNNARLTGALQESTANVEEWKRQLQALKEENTKMKSRVLELEASHGNPEAIAELRKEIGTLRSKKETLEEQVNNKDNVCSCVIHFKFYQTNNTLLYT</sequence>
<feature type="compositionally biased region" description="Basic and acidic residues" evidence="2">
    <location>
        <begin position="208"/>
        <end position="218"/>
    </location>
</feature>
<protein>
    <submittedName>
        <fullName evidence="3">Homer 2</fullName>
    </submittedName>
</protein>
<evidence type="ECO:0000256" key="1">
    <source>
        <dbReference type="SAM" id="Coils"/>
    </source>
</evidence>
<feature type="compositionally biased region" description="Low complexity" evidence="2">
    <location>
        <begin position="110"/>
        <end position="139"/>
    </location>
</feature>
<evidence type="ECO:0000313" key="4">
    <source>
        <dbReference type="Proteomes" id="UP000886998"/>
    </source>
</evidence>
<proteinExistence type="predicted"/>
<dbReference type="Proteomes" id="UP000886998">
    <property type="component" value="Unassembled WGS sequence"/>
</dbReference>
<dbReference type="Gene3D" id="1.10.287.1490">
    <property type="match status" value="1"/>
</dbReference>
<dbReference type="OrthoDB" id="9983798at2759"/>
<organism evidence="3 4">
    <name type="scientific">Trichonephila inaurata madagascariensis</name>
    <dbReference type="NCBI Taxonomy" id="2747483"/>
    <lineage>
        <taxon>Eukaryota</taxon>
        <taxon>Metazoa</taxon>
        <taxon>Ecdysozoa</taxon>
        <taxon>Arthropoda</taxon>
        <taxon>Chelicerata</taxon>
        <taxon>Arachnida</taxon>
        <taxon>Araneae</taxon>
        <taxon>Araneomorphae</taxon>
        <taxon>Entelegynae</taxon>
        <taxon>Araneoidea</taxon>
        <taxon>Nephilidae</taxon>
        <taxon>Trichonephila</taxon>
        <taxon>Trichonephila inaurata</taxon>
    </lineage>
</organism>
<reference evidence="3" key="1">
    <citation type="submission" date="2020-08" db="EMBL/GenBank/DDBJ databases">
        <title>Multicomponent nature underlies the extraordinary mechanical properties of spider dragline silk.</title>
        <authorList>
            <person name="Kono N."/>
            <person name="Nakamura H."/>
            <person name="Mori M."/>
            <person name="Yoshida Y."/>
            <person name="Ohtoshi R."/>
            <person name="Malay A.D."/>
            <person name="Moran D.A.P."/>
            <person name="Tomita M."/>
            <person name="Numata K."/>
            <person name="Arakawa K."/>
        </authorList>
    </citation>
    <scope>NUCLEOTIDE SEQUENCE</scope>
</reference>
<gene>
    <name evidence="3" type="primary">Homer2</name>
    <name evidence="3" type="ORF">TNIN_11782</name>
</gene>
<dbReference type="AlphaFoldDB" id="A0A8X7BS50"/>
<keyword evidence="4" id="KW-1185">Reference proteome</keyword>
<name>A0A8X7BS50_9ARAC</name>
<dbReference type="GO" id="GO:0035256">
    <property type="term" value="F:G protein-coupled glutamate receptor binding"/>
    <property type="evidence" value="ECO:0007669"/>
    <property type="project" value="InterPro"/>
</dbReference>
<dbReference type="EMBL" id="BMAV01001738">
    <property type="protein sequence ID" value="GFY40159.1"/>
    <property type="molecule type" value="Genomic_DNA"/>
</dbReference>
<dbReference type="InterPro" id="IPR045027">
    <property type="entry name" value="Homer"/>
</dbReference>
<keyword evidence="1" id="KW-0175">Coiled coil</keyword>
<feature type="region of interest" description="Disordered" evidence="2">
    <location>
        <begin position="110"/>
        <end position="157"/>
    </location>
</feature>
<feature type="coiled-coil region" evidence="1">
    <location>
        <begin position="236"/>
        <end position="332"/>
    </location>
</feature>
<feature type="compositionally biased region" description="Polar residues" evidence="2">
    <location>
        <begin position="196"/>
        <end position="207"/>
    </location>
</feature>
<comment type="caution">
    <text evidence="3">The sequence shown here is derived from an EMBL/GenBank/DDBJ whole genome shotgun (WGS) entry which is preliminary data.</text>
</comment>
<feature type="region of interest" description="Disordered" evidence="2">
    <location>
        <begin position="196"/>
        <end position="224"/>
    </location>
</feature>
<accession>A0A8X7BS50</accession>